<keyword evidence="2" id="KW-1185">Reference proteome</keyword>
<dbReference type="EMBL" id="CAJVPM010014816">
    <property type="protein sequence ID" value="CAG8603538.1"/>
    <property type="molecule type" value="Genomic_DNA"/>
</dbReference>
<proteinExistence type="predicted"/>
<gene>
    <name evidence="1" type="ORF">SCALOS_LOCUS7009</name>
</gene>
<evidence type="ECO:0000313" key="2">
    <source>
        <dbReference type="Proteomes" id="UP000789860"/>
    </source>
</evidence>
<feature type="non-terminal residue" evidence="1">
    <location>
        <position position="1"/>
    </location>
</feature>
<feature type="non-terminal residue" evidence="1">
    <location>
        <position position="69"/>
    </location>
</feature>
<reference evidence="1" key="1">
    <citation type="submission" date="2021-06" db="EMBL/GenBank/DDBJ databases">
        <authorList>
            <person name="Kallberg Y."/>
            <person name="Tangrot J."/>
            <person name="Rosling A."/>
        </authorList>
    </citation>
    <scope>NUCLEOTIDE SEQUENCE</scope>
    <source>
        <strain evidence="1">AU212A</strain>
    </source>
</reference>
<dbReference type="Proteomes" id="UP000789860">
    <property type="component" value="Unassembled WGS sequence"/>
</dbReference>
<protein>
    <submittedName>
        <fullName evidence="1">5916_t:CDS:1</fullName>
    </submittedName>
</protein>
<sequence>ILNIKVFYDKKSHKENKACIPSTSIPEDICCSIEGNMRTYEYIVSSDFKLIDNITDPKTCCKACYKNPE</sequence>
<comment type="caution">
    <text evidence="1">The sequence shown here is derived from an EMBL/GenBank/DDBJ whole genome shotgun (WGS) entry which is preliminary data.</text>
</comment>
<name>A0ACA9MQF6_9GLOM</name>
<accession>A0ACA9MQF6</accession>
<evidence type="ECO:0000313" key="1">
    <source>
        <dbReference type="EMBL" id="CAG8603538.1"/>
    </source>
</evidence>
<organism evidence="1 2">
    <name type="scientific">Scutellospora calospora</name>
    <dbReference type="NCBI Taxonomy" id="85575"/>
    <lineage>
        <taxon>Eukaryota</taxon>
        <taxon>Fungi</taxon>
        <taxon>Fungi incertae sedis</taxon>
        <taxon>Mucoromycota</taxon>
        <taxon>Glomeromycotina</taxon>
        <taxon>Glomeromycetes</taxon>
        <taxon>Diversisporales</taxon>
        <taxon>Gigasporaceae</taxon>
        <taxon>Scutellospora</taxon>
    </lineage>
</organism>